<sequence>MAAIRSCHIPNSLDYLAPRRSPSMFSEPASVAPPTLPTVHDALPGLGHGNGPTVSAGMVSFDIPLSLPVARESAPALTLGYSAGAGNGPCGNGWLLALPTIQRRTRLGVPQYNDDDVFVGPDGEPLVPQLDADGKVVVQTGVTRCVGSTLPLSYSVTHYSSRTLTDYSRYQYWQSGASAFWLWFERNGVIHCLGYTAQITDPASPGHIARWLIEESLFPNGEHVLYRYVAEDSAGISDSRDQTAQRYPDRIDYANLTASATFFLFGTVPDEAGWLRTLKFDYGQRPADDQPPPAWDTSGVWTCRPDAFSDYRFGFELRSHRLCRQLLAFGRDPASPATPVLLSCLSFSYDSSVFGSVLSALRRRAYEADGSLLDLPATRFSYSSTAPVVDGQYQPLADWAEPPGYQLVDLYGDGLPGLLYQQAGAWLYRAPQRVISADPDGISYGKATALPQAPKAAAGGRQLLLDMTGDGRLDWVSVQPGLAGFFALNDDHSWRGFTPFSAFPAEFLQSGAQLANLVGDGRLDLVLIGPNGVRLYANTGSGFAAPVNVACRNGPLPVPGRDARELVAFADVLAAGSPQLLRVTFNQLTGWPDLGRGAFGAPLTFALDPLDEPAAFNPARLFLADVSGAGGVDLLYAKADGLRLYRNQAGNGFDSPLTLPWPDGFLYDDSAELHFGDLAGHGAVSLLLSQRHGEPKHWRYDFLSGPAGLLSQIDNQCGRTIQLSYRSSAQFRLDEKRGDPASVSHLPLTLALCSQVIDRDAVQGHADTRRYAYQGGVYDPTERTFNGFRRIDRSDLGDAYDGYGQPLVEPALTRSWYHTGQADDATQKADYYAGDAQAYTLGDTRVTSWDGSKDSTPTSSDPLWHQALKGKLLHEEVYPADISDAVPRRVRSSRWQLRVLQLSANGKDAVVSPLLLETLNADYDDSGLDPRFSQSVVLSRDGDGNITHQVRAHYPRRAQDPAFSDPLLTPGQLAATYDDSQQRLRLQEETPGWTRVVDDSNWRLGLPTQQIEQALDYPASSAGSGLSFEILSAPDGLLSPDAPRTLTGWCTQSYLGSDTTLLAIGRVTGQQQALLDDSTAHSAYDPVLGSDQVATQLQAAGYVLQTLNKLNYWVAQRQSASYADGSGFYRLQTLQASARTGASTLSWDAAGCWLTGLTDALGKQTTLAYDARFWRPARLTDVNGQWHEVRYDALGRVMAVSHSGFDPVANYLPTGLTPEQACVSASDALQGMAEVVIYAAGSWAGEIDSRLPAHRLVLSADREASDPARQIRQRMDYRDGHDRAWRTVRQVAPGDGYRLSENGDFVYDESGEAVSGPLAVRWQVAAGDECSAGGLPLLQYPGYFVDRSRPAREAPPLPFAQHYRDATRKPVLVRHGNGSARTHGYRPWYCVAADENDSARHAPPPQVSAPRQESDASRPRVGMNGEHIDWIGPRSQLYPLGSGVRSYDPGIQRFLTPDPYSPFSVGGLNPYAYCFGDPVNLGDPSGYAPTVRVRRLSASASLSIAGGSIGLIIGVLSIVASLASGGWLTILLGVMTGFMVSTGAALQIASGSYLDTDPGLATELGDMANVFFLVGALMSAPLMLKEAFLGMKALVSFSRKLLFGSPSRQSIAGMATHGSTQIARTLSAPLPRTLQLPRVVISQSTPNLGLVRKLTMPKTAPTTQVSMESLYYTAQTSPASSLQHSMANFNLMP</sequence>
<keyword evidence="2" id="KW-0964">Secreted</keyword>
<dbReference type="InterPro" id="IPR022385">
    <property type="entry name" value="Rhs_assc_core"/>
</dbReference>
<dbReference type="GO" id="GO:0005737">
    <property type="term" value="C:cytoplasm"/>
    <property type="evidence" value="ECO:0007669"/>
    <property type="project" value="InterPro"/>
</dbReference>
<feature type="transmembrane region" description="Helical" evidence="5">
    <location>
        <begin position="1502"/>
        <end position="1523"/>
    </location>
</feature>
<evidence type="ECO:0000259" key="6">
    <source>
        <dbReference type="Pfam" id="PF12255"/>
    </source>
</evidence>
<comment type="subcellular location">
    <subcellularLocation>
        <location evidence="1">Secreted</location>
    </subcellularLocation>
</comment>
<gene>
    <name evidence="8" type="ORF">DAI18_14630</name>
</gene>
<keyword evidence="9" id="KW-1185">Reference proteome</keyword>
<dbReference type="NCBIfam" id="TIGR03696">
    <property type="entry name" value="Rhs_assc_core"/>
    <property type="match status" value="1"/>
</dbReference>
<dbReference type="InterPro" id="IPR031325">
    <property type="entry name" value="RHS_repeat"/>
</dbReference>
<dbReference type="STRING" id="1122240.GCA_000620105_03612"/>
<evidence type="ECO:0000259" key="7">
    <source>
        <dbReference type="Pfam" id="PF12256"/>
    </source>
</evidence>
<evidence type="ECO:0000256" key="1">
    <source>
        <dbReference type="ARBA" id="ARBA00004613"/>
    </source>
</evidence>
<dbReference type="KEGG" id="maer:DAI18_14630"/>
<feature type="domain" description="Insecticide toxin TcdB middle/N-terminal" evidence="7">
    <location>
        <begin position="669"/>
        <end position="819"/>
    </location>
</feature>
<evidence type="ECO:0000256" key="2">
    <source>
        <dbReference type="ARBA" id="ARBA00022525"/>
    </source>
</evidence>
<proteinExistence type="predicted"/>
<accession>A0A2S0PCQ4</accession>
<dbReference type="PRINTS" id="PR01341">
    <property type="entry name" value="SALSPVBPROT"/>
</dbReference>
<evidence type="ECO:0000256" key="3">
    <source>
        <dbReference type="ARBA" id="ARBA00023026"/>
    </source>
</evidence>
<dbReference type="InterPro" id="IPR003284">
    <property type="entry name" value="Sal_SpvB"/>
</dbReference>
<organism evidence="8 9">
    <name type="scientific">Microvirgula aerodenitrificans</name>
    <dbReference type="NCBI Taxonomy" id="57480"/>
    <lineage>
        <taxon>Bacteria</taxon>
        <taxon>Pseudomonadati</taxon>
        <taxon>Pseudomonadota</taxon>
        <taxon>Betaproteobacteria</taxon>
        <taxon>Neisseriales</taxon>
        <taxon>Aquaspirillaceae</taxon>
        <taxon>Microvirgula</taxon>
    </lineage>
</organism>
<dbReference type="Gene3D" id="2.180.10.10">
    <property type="entry name" value="RHS repeat-associated core"/>
    <property type="match status" value="1"/>
</dbReference>
<evidence type="ECO:0000256" key="4">
    <source>
        <dbReference type="SAM" id="MobiDB-lite"/>
    </source>
</evidence>
<evidence type="ECO:0000313" key="9">
    <source>
        <dbReference type="Proteomes" id="UP000244173"/>
    </source>
</evidence>
<dbReference type="Pfam" id="PF12255">
    <property type="entry name" value="TcdB_toxin_midC"/>
    <property type="match status" value="1"/>
</dbReference>
<dbReference type="Pfam" id="PF03534">
    <property type="entry name" value="SpvB"/>
    <property type="match status" value="1"/>
</dbReference>
<reference evidence="8 9" key="1">
    <citation type="submission" date="2018-04" db="EMBL/GenBank/DDBJ databases">
        <title>Denitrifier Microvirgula.</title>
        <authorList>
            <person name="Anderson E."/>
            <person name="Jang J."/>
            <person name="Ishii S."/>
        </authorList>
    </citation>
    <scope>NUCLEOTIDE SEQUENCE [LARGE SCALE GENOMIC DNA]</scope>
    <source>
        <strain evidence="8 9">BE2.4</strain>
    </source>
</reference>
<feature type="transmembrane region" description="Helical" evidence="5">
    <location>
        <begin position="1570"/>
        <end position="1591"/>
    </location>
</feature>
<dbReference type="InterPro" id="IPR028994">
    <property type="entry name" value="Integrin_alpha_N"/>
</dbReference>
<feature type="domain" description="Insecticide toxin TcdB middle/C-terminal" evidence="6">
    <location>
        <begin position="865"/>
        <end position="1006"/>
    </location>
</feature>
<evidence type="ECO:0008006" key="10">
    <source>
        <dbReference type="Google" id="ProtNLM"/>
    </source>
</evidence>
<dbReference type="InterPro" id="IPR022045">
    <property type="entry name" value="TcdB_toxin_mid/N"/>
</dbReference>
<name>A0A2S0PCQ4_9NEIS</name>
<dbReference type="EMBL" id="CP028519">
    <property type="protein sequence ID" value="AVY95141.1"/>
    <property type="molecule type" value="Genomic_DNA"/>
</dbReference>
<keyword evidence="5" id="KW-0812">Transmembrane</keyword>
<protein>
    <recommendedName>
        <fullName evidence="10">Insecticide toxin TcdB middle/N-terminal domain-containing protein</fullName>
    </recommendedName>
</protein>
<dbReference type="SUPFAM" id="SSF69318">
    <property type="entry name" value="Integrin alpha N-terminal domain"/>
    <property type="match status" value="1"/>
</dbReference>
<dbReference type="Pfam" id="PF12256">
    <property type="entry name" value="TcdB_toxin_midN"/>
    <property type="match status" value="1"/>
</dbReference>
<dbReference type="Pfam" id="PF05593">
    <property type="entry name" value="RHS_repeat"/>
    <property type="match status" value="1"/>
</dbReference>
<keyword evidence="5" id="KW-1133">Transmembrane helix</keyword>
<feature type="region of interest" description="Disordered" evidence="4">
    <location>
        <begin position="1397"/>
        <end position="1422"/>
    </location>
</feature>
<keyword evidence="3" id="KW-0843">Virulence</keyword>
<dbReference type="Proteomes" id="UP000244173">
    <property type="component" value="Chromosome"/>
</dbReference>
<feature type="transmembrane region" description="Helical" evidence="5">
    <location>
        <begin position="1530"/>
        <end position="1550"/>
    </location>
</feature>
<evidence type="ECO:0000313" key="8">
    <source>
        <dbReference type="EMBL" id="AVY95141.1"/>
    </source>
</evidence>
<evidence type="ECO:0000256" key="5">
    <source>
        <dbReference type="SAM" id="Phobius"/>
    </source>
</evidence>
<dbReference type="GO" id="GO:0005576">
    <property type="term" value="C:extracellular region"/>
    <property type="evidence" value="ECO:0007669"/>
    <property type="project" value="UniProtKB-SubCell"/>
</dbReference>
<dbReference type="InterPro" id="IPR022044">
    <property type="entry name" value="TcdB_toxin_mid/C"/>
</dbReference>
<keyword evidence="5" id="KW-0472">Membrane</keyword>